<dbReference type="InterPro" id="IPR036734">
    <property type="entry name" value="Neur_chan_lig-bd_sf"/>
</dbReference>
<keyword evidence="2 5" id="KW-0812">Transmembrane</keyword>
<dbReference type="CDD" id="cd18997">
    <property type="entry name" value="LGIC_ECD_nAChR"/>
    <property type="match status" value="1"/>
</dbReference>
<evidence type="ECO:0000256" key="2">
    <source>
        <dbReference type="ARBA" id="ARBA00022692"/>
    </source>
</evidence>
<keyword evidence="5" id="KW-0407">Ion channel</keyword>
<dbReference type="GO" id="GO:0016020">
    <property type="term" value="C:membrane"/>
    <property type="evidence" value="ECO:0007669"/>
    <property type="project" value="UniProtKB-SubCell"/>
</dbReference>
<comment type="caution">
    <text evidence="8">The sequence shown here is derived from an EMBL/GenBank/DDBJ whole genome shotgun (WGS) entry which is preliminary data.</text>
</comment>
<feature type="domain" description="Neurotransmitter-gated ion-channel ligand-binding" evidence="6">
    <location>
        <begin position="38"/>
        <end position="220"/>
    </location>
</feature>
<dbReference type="SUPFAM" id="SSF63712">
    <property type="entry name" value="Nicotinic receptor ligand binding domain-like"/>
    <property type="match status" value="1"/>
</dbReference>
<feature type="signal peptide" evidence="5">
    <location>
        <begin position="1"/>
        <end position="19"/>
    </location>
</feature>
<keyword evidence="5" id="KW-0813">Transport</keyword>
<name>A0ABD0LR02_9CAEN</name>
<dbReference type="AlphaFoldDB" id="A0ABD0LR02"/>
<evidence type="ECO:0000256" key="5">
    <source>
        <dbReference type="RuleBase" id="RU000687"/>
    </source>
</evidence>
<dbReference type="Pfam" id="PF02932">
    <property type="entry name" value="Neur_chan_memb"/>
    <property type="match status" value="1"/>
</dbReference>
<sequence length="516" mass="57064">MLTYTLILAALGWIGYCHGAGVEAQLDKGGSGDISEVLFQAVWGDYRASVRPLCGMYPATTTVTLALALRQVQQLNEPKQILSTNLWLRVTWTDCRLTWNPGQFANVSRLIVPYDQLWTPDLTLYDNAESGLTGLAGYRISVTSEGAVRQQVPVVVHSLCQLDVSHFPFDSQRCNLTFGSWAYNGHELDLTAATDAVDLTSYVIHGEWELVSLTGQRIEPVFDDVPYPQMMAALGFLLPPETNEKIGLEITVLLSLAVMQLVVLDMIPASSETLPLIGVYFMLAMIVVSLSCLTSVLVLAVYYPNRHGLLLPSWARTLLYSPVARALCMNSAVRKTPPCGHATDLSGWNLGLPQSGEDVHGDDSHELTAVYSPRQESVAFTDDLANLGCRPSLREMSAVSDIGSSEQIMQNTDRVARYTSENDHTGESPRQVLNQWDSANLAPTMSNDFQQLLDINRQILDCMKGGKTRGDGQEKNTHKMARREWELMAMLLDRIFLITFCILSLATFTYIYAAIA</sequence>
<evidence type="ECO:0000313" key="8">
    <source>
        <dbReference type="EMBL" id="KAK7501576.1"/>
    </source>
</evidence>
<dbReference type="EMBL" id="JACVVK020000030">
    <property type="protein sequence ID" value="KAK7501576.1"/>
    <property type="molecule type" value="Genomic_DNA"/>
</dbReference>
<evidence type="ECO:0000256" key="1">
    <source>
        <dbReference type="ARBA" id="ARBA00004141"/>
    </source>
</evidence>
<feature type="domain" description="Neurotransmitter-gated ion-channel transmembrane" evidence="7">
    <location>
        <begin position="230"/>
        <end position="511"/>
    </location>
</feature>
<dbReference type="InterPro" id="IPR038050">
    <property type="entry name" value="Neuro_actylchol_rec"/>
</dbReference>
<reference evidence="8 9" key="1">
    <citation type="journal article" date="2023" name="Sci. Data">
        <title>Genome assembly of the Korean intertidal mud-creeper Batillaria attramentaria.</title>
        <authorList>
            <person name="Patra A.K."/>
            <person name="Ho P.T."/>
            <person name="Jun S."/>
            <person name="Lee S.J."/>
            <person name="Kim Y."/>
            <person name="Won Y.J."/>
        </authorList>
    </citation>
    <scope>NUCLEOTIDE SEQUENCE [LARGE SCALE GENOMIC DNA]</scope>
    <source>
        <strain evidence="8">Wonlab-2016</strain>
    </source>
</reference>
<dbReference type="InterPro" id="IPR006202">
    <property type="entry name" value="Neur_chan_lig-bd"/>
</dbReference>
<dbReference type="GO" id="GO:0034220">
    <property type="term" value="P:monoatomic ion transmembrane transport"/>
    <property type="evidence" value="ECO:0007669"/>
    <property type="project" value="UniProtKB-KW"/>
</dbReference>
<dbReference type="PRINTS" id="PR00252">
    <property type="entry name" value="NRIONCHANNEL"/>
</dbReference>
<comment type="subcellular location">
    <subcellularLocation>
        <location evidence="1">Membrane</location>
        <topology evidence="1">Multi-pass membrane protein</topology>
    </subcellularLocation>
</comment>
<dbReference type="InterPro" id="IPR006201">
    <property type="entry name" value="Neur_channel"/>
</dbReference>
<keyword evidence="4 5" id="KW-0472">Membrane</keyword>
<comment type="similarity">
    <text evidence="5">Belongs to the ligand-gated ion channel (TC 1.A.9) family.</text>
</comment>
<feature type="chain" id="PRO_5044524780" evidence="5">
    <location>
        <begin position="20"/>
        <end position="516"/>
    </location>
</feature>
<gene>
    <name evidence="8" type="ORF">BaRGS_00007007</name>
</gene>
<evidence type="ECO:0000259" key="6">
    <source>
        <dbReference type="Pfam" id="PF02931"/>
    </source>
</evidence>
<dbReference type="SUPFAM" id="SSF90112">
    <property type="entry name" value="Neurotransmitter-gated ion-channel transmembrane pore"/>
    <property type="match status" value="1"/>
</dbReference>
<protein>
    <submittedName>
        <fullName evidence="8">Uncharacterized protein</fullName>
    </submittedName>
</protein>
<keyword evidence="5" id="KW-0732">Signal</keyword>
<comment type="caution">
    <text evidence="5">Lacks conserved residue(s) required for the propagation of feature annotation.</text>
</comment>
<dbReference type="Pfam" id="PF02931">
    <property type="entry name" value="Neur_chan_LBD"/>
    <property type="match status" value="1"/>
</dbReference>
<dbReference type="InterPro" id="IPR036719">
    <property type="entry name" value="Neuro-gated_channel_TM_sf"/>
</dbReference>
<keyword evidence="3 5" id="KW-1133">Transmembrane helix</keyword>
<dbReference type="Proteomes" id="UP001519460">
    <property type="component" value="Unassembled WGS sequence"/>
</dbReference>
<dbReference type="InterPro" id="IPR018000">
    <property type="entry name" value="Neurotransmitter_ion_chnl_CS"/>
</dbReference>
<evidence type="ECO:0000313" key="9">
    <source>
        <dbReference type="Proteomes" id="UP001519460"/>
    </source>
</evidence>
<proteinExistence type="inferred from homology"/>
<evidence type="ECO:0000259" key="7">
    <source>
        <dbReference type="Pfam" id="PF02932"/>
    </source>
</evidence>
<keyword evidence="9" id="KW-1185">Reference proteome</keyword>
<dbReference type="PROSITE" id="PS00236">
    <property type="entry name" value="NEUROTR_ION_CHANNEL"/>
    <property type="match status" value="1"/>
</dbReference>
<feature type="transmembrane region" description="Helical" evidence="5">
    <location>
        <begin position="495"/>
        <end position="515"/>
    </location>
</feature>
<dbReference type="Gene3D" id="1.20.58.390">
    <property type="entry name" value="Neurotransmitter-gated ion-channel transmembrane domain"/>
    <property type="match status" value="1"/>
</dbReference>
<evidence type="ECO:0000256" key="3">
    <source>
        <dbReference type="ARBA" id="ARBA00022989"/>
    </source>
</evidence>
<dbReference type="PANTHER" id="PTHR18945">
    <property type="entry name" value="NEUROTRANSMITTER GATED ION CHANNEL"/>
    <property type="match status" value="1"/>
</dbReference>
<organism evidence="8 9">
    <name type="scientific">Batillaria attramentaria</name>
    <dbReference type="NCBI Taxonomy" id="370345"/>
    <lineage>
        <taxon>Eukaryota</taxon>
        <taxon>Metazoa</taxon>
        <taxon>Spiralia</taxon>
        <taxon>Lophotrochozoa</taxon>
        <taxon>Mollusca</taxon>
        <taxon>Gastropoda</taxon>
        <taxon>Caenogastropoda</taxon>
        <taxon>Sorbeoconcha</taxon>
        <taxon>Cerithioidea</taxon>
        <taxon>Batillariidae</taxon>
        <taxon>Batillaria</taxon>
    </lineage>
</organism>
<dbReference type="Gene3D" id="2.70.170.10">
    <property type="entry name" value="Neurotransmitter-gated ion-channel ligand-binding domain"/>
    <property type="match status" value="1"/>
</dbReference>
<dbReference type="FunFam" id="2.70.170.10:FF:000028">
    <property type="entry name" value="AcetylCholine Receptor"/>
    <property type="match status" value="1"/>
</dbReference>
<keyword evidence="5" id="KW-0406">Ion transport</keyword>
<accession>A0ABD0LR02</accession>
<feature type="transmembrane region" description="Helical" evidence="5">
    <location>
        <begin position="279"/>
        <end position="303"/>
    </location>
</feature>
<dbReference type="InterPro" id="IPR006029">
    <property type="entry name" value="Neurotrans-gated_channel_TM"/>
</dbReference>
<evidence type="ECO:0000256" key="4">
    <source>
        <dbReference type="ARBA" id="ARBA00023136"/>
    </source>
</evidence>
<dbReference type="CDD" id="cd19051">
    <property type="entry name" value="LGIC_TM_cation"/>
    <property type="match status" value="1"/>
</dbReference>